<keyword evidence="2" id="KW-1185">Reference proteome</keyword>
<reference evidence="1 2" key="1">
    <citation type="submission" date="2022-04" db="EMBL/GenBank/DDBJ databases">
        <title>Genome sequence of C. roseum typestrain.</title>
        <authorList>
            <person name="Poehlein A."/>
            <person name="Schoch T."/>
            <person name="Duerre P."/>
            <person name="Daniel R."/>
        </authorList>
    </citation>
    <scope>NUCLEOTIDE SEQUENCE [LARGE SCALE GENOMIC DNA]</scope>
    <source>
        <strain evidence="1 2">DSM 7320</strain>
    </source>
</reference>
<protein>
    <submittedName>
        <fullName evidence="1">Uncharacterized protein</fullName>
    </submittedName>
</protein>
<name>A0A1S8MAI4_9CLOT</name>
<dbReference type="RefSeq" id="WP_077833579.1">
    <property type="nucleotide sequence ID" value="NZ_CP096983.1"/>
</dbReference>
<dbReference type="EMBL" id="CP096983">
    <property type="protein sequence ID" value="URZ09468.1"/>
    <property type="molecule type" value="Genomic_DNA"/>
</dbReference>
<evidence type="ECO:0000313" key="2">
    <source>
        <dbReference type="Proteomes" id="UP000190951"/>
    </source>
</evidence>
<dbReference type="AlphaFoldDB" id="A0A1S8MAI4"/>
<organism evidence="1 2">
    <name type="scientific">Clostridium felsineum</name>
    <dbReference type="NCBI Taxonomy" id="36839"/>
    <lineage>
        <taxon>Bacteria</taxon>
        <taxon>Bacillati</taxon>
        <taxon>Bacillota</taxon>
        <taxon>Clostridia</taxon>
        <taxon>Eubacteriales</taxon>
        <taxon>Clostridiaceae</taxon>
        <taxon>Clostridium</taxon>
    </lineage>
</organism>
<evidence type="ECO:0000313" key="1">
    <source>
        <dbReference type="EMBL" id="URZ09468.1"/>
    </source>
</evidence>
<accession>A0A1S8MAI4</accession>
<sequence length="167" mass="19995">MEQLVKKLVEDMVKRLKNISWFEHCGDMNAESKYEISYAKDVNSVVKHCSSTRWSNLLLERWQDVSSYIDIYRVKTKYPWDDVVELITKDILPEILDQVAKKWTIKYGESENVRIKVRSNLMFFLALYAFREYKEEPFHNELLNIYEQGYFPCGWKGTYPKGKIIIF</sequence>
<dbReference type="Proteomes" id="UP000190951">
    <property type="component" value="Chromosome"/>
</dbReference>
<proteinExistence type="predicted"/>
<gene>
    <name evidence="1" type="ORF">CROST_001390</name>
</gene>
<dbReference type="STRING" id="84029.CROST_33100"/>
<dbReference type="KEGG" id="crw:CROST_001390"/>